<protein>
    <submittedName>
        <fullName evidence="1">Uncharacterized protein</fullName>
    </submittedName>
</protein>
<dbReference type="AlphaFoldDB" id="A0A0E9UQZ2"/>
<evidence type="ECO:0000313" key="1">
    <source>
        <dbReference type="EMBL" id="JAH68264.1"/>
    </source>
</evidence>
<dbReference type="EMBL" id="GBXM01040313">
    <property type="protein sequence ID" value="JAH68264.1"/>
    <property type="molecule type" value="Transcribed_RNA"/>
</dbReference>
<reference evidence="1" key="1">
    <citation type="submission" date="2014-11" db="EMBL/GenBank/DDBJ databases">
        <authorList>
            <person name="Amaro Gonzalez C."/>
        </authorList>
    </citation>
    <scope>NUCLEOTIDE SEQUENCE</scope>
</reference>
<reference evidence="1" key="2">
    <citation type="journal article" date="2015" name="Fish Shellfish Immunol.">
        <title>Early steps in the European eel (Anguilla anguilla)-Vibrio vulnificus interaction in the gills: Role of the RtxA13 toxin.</title>
        <authorList>
            <person name="Callol A."/>
            <person name="Pajuelo D."/>
            <person name="Ebbesson L."/>
            <person name="Teles M."/>
            <person name="MacKenzie S."/>
            <person name="Amaro C."/>
        </authorList>
    </citation>
    <scope>NUCLEOTIDE SEQUENCE</scope>
</reference>
<accession>A0A0E9UQZ2</accession>
<proteinExistence type="predicted"/>
<organism evidence="1">
    <name type="scientific">Anguilla anguilla</name>
    <name type="common">European freshwater eel</name>
    <name type="synonym">Muraena anguilla</name>
    <dbReference type="NCBI Taxonomy" id="7936"/>
    <lineage>
        <taxon>Eukaryota</taxon>
        <taxon>Metazoa</taxon>
        <taxon>Chordata</taxon>
        <taxon>Craniata</taxon>
        <taxon>Vertebrata</taxon>
        <taxon>Euteleostomi</taxon>
        <taxon>Actinopterygii</taxon>
        <taxon>Neopterygii</taxon>
        <taxon>Teleostei</taxon>
        <taxon>Anguilliformes</taxon>
        <taxon>Anguillidae</taxon>
        <taxon>Anguilla</taxon>
    </lineage>
</organism>
<sequence length="44" mass="4986">MKELSVLSLICSCFYPEARNKLVCEFEGSKADSECCFTNVDVLY</sequence>
<name>A0A0E9UQZ2_ANGAN</name>